<dbReference type="EMBL" id="AUBJ02000001">
    <property type="protein sequence ID" value="MCP2334119.1"/>
    <property type="molecule type" value="Genomic_DNA"/>
</dbReference>
<proteinExistence type="predicted"/>
<reference evidence="3 4" key="2">
    <citation type="submission" date="2022-06" db="EMBL/GenBank/DDBJ databases">
        <title>Genomic Encyclopedia of Type Strains, Phase I: the one thousand microbial genomes (KMG-I) project.</title>
        <authorList>
            <person name="Kyrpides N."/>
        </authorList>
    </citation>
    <scope>NUCLEOTIDE SEQUENCE [LARGE SCALE GENOMIC DNA]</scope>
    <source>
        <strain evidence="3 4">DSM 43889</strain>
    </source>
</reference>
<gene>
    <name evidence="3" type="ORF">G443_004389</name>
</gene>
<protein>
    <recommendedName>
        <fullName evidence="5">ABC-2 family transporter protein</fullName>
    </recommendedName>
</protein>
<keyword evidence="2" id="KW-0472">Membrane</keyword>
<keyword evidence="2" id="KW-1133">Transmembrane helix</keyword>
<name>A0ABT1JNL6_ACTCY</name>
<feature type="transmembrane region" description="Helical" evidence="2">
    <location>
        <begin position="169"/>
        <end position="187"/>
    </location>
</feature>
<evidence type="ECO:0000313" key="4">
    <source>
        <dbReference type="Proteomes" id="UP000791080"/>
    </source>
</evidence>
<comment type="caution">
    <text evidence="3">The sequence shown here is derived from an EMBL/GenBank/DDBJ whole genome shotgun (WGS) entry which is preliminary data.</text>
</comment>
<feature type="transmembrane region" description="Helical" evidence="2">
    <location>
        <begin position="20"/>
        <end position="43"/>
    </location>
</feature>
<feature type="transmembrane region" description="Helical" evidence="2">
    <location>
        <begin position="222"/>
        <end position="242"/>
    </location>
</feature>
<keyword evidence="4" id="KW-1185">Reference proteome</keyword>
<organism evidence="3 4">
    <name type="scientific">Actinoalloteichus caeruleus DSM 43889</name>
    <dbReference type="NCBI Taxonomy" id="1120930"/>
    <lineage>
        <taxon>Bacteria</taxon>
        <taxon>Bacillati</taxon>
        <taxon>Actinomycetota</taxon>
        <taxon>Actinomycetes</taxon>
        <taxon>Pseudonocardiales</taxon>
        <taxon>Pseudonocardiaceae</taxon>
        <taxon>Actinoalloteichus</taxon>
        <taxon>Actinoalloteichus cyanogriseus</taxon>
    </lineage>
</organism>
<dbReference type="RefSeq" id="WP_026418554.1">
    <property type="nucleotide sequence ID" value="NZ_AUBJ02000001.1"/>
</dbReference>
<dbReference type="Proteomes" id="UP000791080">
    <property type="component" value="Unassembled WGS sequence"/>
</dbReference>
<reference evidence="3 4" key="1">
    <citation type="submission" date="2013-07" db="EMBL/GenBank/DDBJ databases">
        <authorList>
            <consortium name="DOE Joint Genome Institute"/>
            <person name="Reeve W."/>
            <person name="Huntemann M."/>
            <person name="Han J."/>
            <person name="Chen A."/>
            <person name="Kyrpides N."/>
            <person name="Mavromatis K."/>
            <person name="Markowitz V."/>
            <person name="Palaniappan K."/>
            <person name="Ivanova N."/>
            <person name="Schaumberg A."/>
            <person name="Pati A."/>
            <person name="Liolios K."/>
            <person name="Nordberg H.P."/>
            <person name="Cantor M.N."/>
            <person name="Hua S.X."/>
            <person name="Woyke T."/>
        </authorList>
    </citation>
    <scope>NUCLEOTIDE SEQUENCE [LARGE SCALE GENOMIC DNA]</scope>
    <source>
        <strain evidence="3 4">DSM 43889</strain>
    </source>
</reference>
<feature type="region of interest" description="Disordered" evidence="1">
    <location>
        <begin position="248"/>
        <end position="267"/>
    </location>
</feature>
<evidence type="ECO:0000313" key="3">
    <source>
        <dbReference type="EMBL" id="MCP2334119.1"/>
    </source>
</evidence>
<evidence type="ECO:0000256" key="2">
    <source>
        <dbReference type="SAM" id="Phobius"/>
    </source>
</evidence>
<feature type="transmembrane region" description="Helical" evidence="2">
    <location>
        <begin position="106"/>
        <end position="132"/>
    </location>
</feature>
<sequence length="267" mass="29105">MRTAGTVAWLTLYELSRNRLAMLLLLVFIPVWISLAHLVFSPVPLDFTHRSTGTLLQVSGRELTMISGSLNAVTLLMGFLMFSATRRARMFDRRLTDAGCPRRALLLAKLVALTVGSLLVAGWATLVMLAYWDVRQPWLLYLALVVSGLIYGGIGIVLGVFLPDDLEGMFTIIMVSIIDLALQNPIANPAADAALIVYLPNYGPMQLGVAAGFTDLVPRAPLLNSLAWCVGCGLVGLVVFHLRTRRHHSAEGPSGTRQQGWSDPVRP</sequence>
<evidence type="ECO:0000256" key="1">
    <source>
        <dbReference type="SAM" id="MobiDB-lite"/>
    </source>
</evidence>
<feature type="transmembrane region" description="Helical" evidence="2">
    <location>
        <begin position="63"/>
        <end position="85"/>
    </location>
</feature>
<keyword evidence="2" id="KW-0812">Transmembrane</keyword>
<feature type="transmembrane region" description="Helical" evidence="2">
    <location>
        <begin position="138"/>
        <end position="162"/>
    </location>
</feature>
<accession>A0ABT1JNL6</accession>
<evidence type="ECO:0008006" key="5">
    <source>
        <dbReference type="Google" id="ProtNLM"/>
    </source>
</evidence>